<sequence length="126" mass="14280">MIKTAKNVTPKEWLLRDEQPVYPIATFSVNSGSINKGREQIYNVQFFFLDKSGKEAEFEPDVISDQMQTASDIINLMRGGRNNYTIDDNISFNAISDKYEDYLAGIELTINISTQNEFTGCNVPLL</sequence>
<organism evidence="1">
    <name type="scientific">uncultured Caudovirales phage</name>
    <dbReference type="NCBI Taxonomy" id="2100421"/>
    <lineage>
        <taxon>Viruses</taxon>
        <taxon>Duplodnaviria</taxon>
        <taxon>Heunggongvirae</taxon>
        <taxon>Uroviricota</taxon>
        <taxon>Caudoviricetes</taxon>
        <taxon>Peduoviridae</taxon>
        <taxon>Maltschvirus</taxon>
        <taxon>Maltschvirus maltsch</taxon>
    </lineage>
</organism>
<gene>
    <name evidence="1" type="ORF">UFOVP1384_44</name>
</gene>
<proteinExistence type="predicted"/>
<name>A0A6J5S6V0_9CAUD</name>
<dbReference type="EMBL" id="LR797341">
    <property type="protein sequence ID" value="CAB4204284.1"/>
    <property type="molecule type" value="Genomic_DNA"/>
</dbReference>
<reference evidence="1" key="1">
    <citation type="submission" date="2020-05" db="EMBL/GenBank/DDBJ databases">
        <authorList>
            <person name="Chiriac C."/>
            <person name="Salcher M."/>
            <person name="Ghai R."/>
            <person name="Kavagutti S V."/>
        </authorList>
    </citation>
    <scope>NUCLEOTIDE SEQUENCE</scope>
</reference>
<protein>
    <submittedName>
        <fullName evidence="1">Uncharacterized protein</fullName>
    </submittedName>
</protein>
<evidence type="ECO:0000313" key="1">
    <source>
        <dbReference type="EMBL" id="CAB4204284.1"/>
    </source>
</evidence>
<accession>A0A6J5S6V0</accession>